<feature type="compositionally biased region" description="Low complexity" evidence="3">
    <location>
        <begin position="579"/>
        <end position="599"/>
    </location>
</feature>
<dbReference type="Proteomes" id="UP000694845">
    <property type="component" value="Unplaced"/>
</dbReference>
<dbReference type="SMART" id="SM00694">
    <property type="entry name" value="DysFC"/>
    <property type="match status" value="2"/>
</dbReference>
<dbReference type="OrthoDB" id="72441at2759"/>
<keyword evidence="6" id="KW-1185">Reference proteome</keyword>
<dbReference type="SUPFAM" id="SSF50729">
    <property type="entry name" value="PH domain-like"/>
    <property type="match status" value="1"/>
</dbReference>
<dbReference type="Pfam" id="PF06462">
    <property type="entry name" value="Hyd_WA"/>
    <property type="match status" value="2"/>
</dbReference>
<dbReference type="Pfam" id="PF19193">
    <property type="entry name" value="Tectonin"/>
    <property type="match status" value="2"/>
</dbReference>
<feature type="domain" description="Peroxin/Ferlin" evidence="4">
    <location>
        <begin position="69"/>
        <end position="132"/>
    </location>
</feature>
<organism evidence="6 7">
    <name type="scientific">Acanthaster planci</name>
    <name type="common">Crown-of-thorns starfish</name>
    <dbReference type="NCBI Taxonomy" id="133434"/>
    <lineage>
        <taxon>Eukaryota</taxon>
        <taxon>Metazoa</taxon>
        <taxon>Echinodermata</taxon>
        <taxon>Eleutherozoa</taxon>
        <taxon>Asterozoa</taxon>
        <taxon>Asteroidea</taxon>
        <taxon>Valvatacea</taxon>
        <taxon>Valvatida</taxon>
        <taxon>Acanthasteridae</taxon>
        <taxon>Acanthaster</taxon>
    </lineage>
</organism>
<dbReference type="KEGG" id="aplc:110985246"/>
<evidence type="ECO:0000313" key="7">
    <source>
        <dbReference type="RefSeq" id="XP_022101838.1"/>
    </source>
</evidence>
<reference evidence="7" key="1">
    <citation type="submission" date="2025-08" db="UniProtKB">
        <authorList>
            <consortium name="RefSeq"/>
        </authorList>
    </citation>
    <scope>IDENTIFICATION</scope>
</reference>
<dbReference type="InterPro" id="IPR006614">
    <property type="entry name" value="Peroxin/Ferlin"/>
</dbReference>
<dbReference type="InterPro" id="IPR051513">
    <property type="entry name" value="Tectonin_beta-prop"/>
</dbReference>
<sequence>MVSQNYLWAVDNCGHIHTLSTTFQLWQRRSHASDGHLVEFKKVTASKHCAWALGCDQELYVFMYPSDVPIRCLEYTYENQRWNPVHGFSQKGLFPTDRDGWSDEKGVRSLPKPLDIQLPSKHWVWEYEWHVDESIKGKRTGKGGWQYAVNFNARENFTAEKHWNSCVRRRKWIRYRKFKATGVWAVIPSLFPDALEEPFHDIAIGGGELPGQPEGYLSVWTITALGKVYCRTEVNLKCPEGIDWKAIKTPEDKGLVHISVGPTGVVWGVTWDGLGIVRTGVSRDHPLGIGWQYVAPPEEAGLGQVAVGFNAVWAISRDNKVWFRQGFEALKALVDTDACKGTSWVEMVGQMAAISVGPNDQVWALGFVDRQIFFRAGVTQEELCGRTWKLIDVHERHRSSSGGSYMYEINSLHGSMSSLSLGSDNSPSWTGKESPINMDGDELQRTARSVTMPALALGTRPLKMGSEMISRNALGKIVRTIAIQTNEVLAPVTADLDREEKSEMKVDLHPMLVRAKWTSGSQSKDEDIVISRHVTQSNLEINKIGELNKRNSRGKLMSISECRNADRIESNPLGTMRTASSDPSLSSSAEDSGFSSDPSKAYCAPQGNGVTLSQLHKDYEKRELTRQDSYSSDYSDTVIDFVGSLDELHSPERLDTETNKATQTEVITEDLPATESLTSQESHSQSIEDLNNTVRLMRRNAYRSRSETCPMPAPVITIDDVDPTNNSLSTNKTLRSISLEQNGIPSQDSLSSDVSNEDHLTVSGMDTYLDSSLADLTSSGEGGCLLWVSVSGAGCIIDPVSPPKWFDQAVVSNASLRHRLMDGSWRWKILALLKSRREQETSAFSNIPLAVERTSWVKVGRMQWYSEGKRRQWIDCTVELQKGVDGIGLEEPTFTCHHNQYGKIKQIQFLLSEITCVLEVNNFDRPAFAIYTAKRVLERRPVKLRVGNDKELQEWVSALSLACCESRGINGPPLPNAAWCITCRGDIFVYDTLPNMETAPSSLMFWRQIGGHMAVIEACPAGVVWGLGMDNTPWVHTGGYGGGIFKGVYSGIGSQTDHKHVCIYEIQRWNPLLGFTDRVYPDAGWTDEAGKMECSKEAVNPPTRHWQWITEWRVDFTVPGSTDNEGWQYAKEIKSRKGYHKDKRWNDYARRRRWIRKCQLVTTGPWREIPNLTLSDVSMQPDVDEDWDGPIALWAIGSNGDVLTRLGVTRHCPEGYSWLHVPTDQSFQSISVGGNYRVWAVAKDGSAFFRNGIHGQNPTGDAWFHIALPAIAPLIQVSCGATAVWAVDSQMNLWFRENITPTFPEGTRWIHVSNKVRKVSVGPQDQIWIIADEVNGAKGVICRREGINPKKPTGTSWDKGAGGGIMYLTVRSCAKERSLQVKMADIAQAMVQGQVENTPGIIQPYTSSMDNVLC</sequence>
<dbReference type="GeneID" id="110985246"/>
<dbReference type="PANTHER" id="PTHR23250:SF1">
    <property type="entry name" value="TECTONIN BETA-PROPELLER REPEAT-CONTAINING PROTEIN 1"/>
    <property type="match status" value="1"/>
</dbReference>
<evidence type="ECO:0000259" key="5">
    <source>
        <dbReference type="SMART" id="SM00694"/>
    </source>
</evidence>
<feature type="region of interest" description="Disordered" evidence="3">
    <location>
        <begin position="567"/>
        <end position="607"/>
    </location>
</feature>
<dbReference type="GO" id="GO:0098588">
    <property type="term" value="C:bounding membrane of organelle"/>
    <property type="evidence" value="ECO:0007669"/>
    <property type="project" value="UniProtKB-ARBA"/>
</dbReference>
<evidence type="ECO:0000313" key="6">
    <source>
        <dbReference type="Proteomes" id="UP000694845"/>
    </source>
</evidence>
<protein>
    <submittedName>
        <fullName evidence="7">Tectonin beta-propeller repeat-containing protein 1-like isoform X1</fullName>
    </submittedName>
</protein>
<feature type="domain" description="Peroxin/Ferlin" evidence="4">
    <location>
        <begin position="1056"/>
        <end position="1115"/>
    </location>
</feature>
<gene>
    <name evidence="7" type="primary">LOC110985246</name>
</gene>
<dbReference type="SMART" id="SM00706">
    <property type="entry name" value="TECPR"/>
    <property type="match status" value="9"/>
</dbReference>
<evidence type="ECO:0000256" key="3">
    <source>
        <dbReference type="SAM" id="MobiDB-lite"/>
    </source>
</evidence>
<feature type="domain" description="Peroxin/Ferlin" evidence="5">
    <location>
        <begin position="1126"/>
        <end position="1161"/>
    </location>
</feature>
<dbReference type="RefSeq" id="XP_022101838.1">
    <property type="nucleotide sequence ID" value="XM_022246146.1"/>
</dbReference>
<accession>A0A8B7Z847</accession>
<dbReference type="OMA" id="CPMQISR"/>
<evidence type="ECO:0000256" key="1">
    <source>
        <dbReference type="ARBA" id="ARBA00005966"/>
    </source>
</evidence>
<dbReference type="SMART" id="SM00693">
    <property type="entry name" value="DysFN"/>
    <property type="match status" value="2"/>
</dbReference>
<dbReference type="Pfam" id="PF06398">
    <property type="entry name" value="Pex24p"/>
    <property type="match status" value="2"/>
</dbReference>
<evidence type="ECO:0000259" key="4">
    <source>
        <dbReference type="SMART" id="SM00693"/>
    </source>
</evidence>
<name>A0A8B7Z847_ACAPL</name>
<dbReference type="PANTHER" id="PTHR23250">
    <property type="entry name" value="DYSFERLIN-RELATED"/>
    <property type="match status" value="1"/>
</dbReference>
<dbReference type="InterPro" id="IPR006624">
    <property type="entry name" value="Beta-propeller_rpt_TECPR"/>
</dbReference>
<dbReference type="InterPro" id="IPR010482">
    <property type="entry name" value="TECPR1-like_DysF"/>
</dbReference>
<feature type="domain" description="Peroxin/Ferlin" evidence="5">
    <location>
        <begin position="144"/>
        <end position="179"/>
    </location>
</feature>
<comment type="similarity">
    <text evidence="1">Belongs to the TECPR1 family.</text>
</comment>
<evidence type="ECO:0000256" key="2">
    <source>
        <dbReference type="ARBA" id="ARBA00022737"/>
    </source>
</evidence>
<keyword evidence="2" id="KW-0677">Repeat</keyword>
<dbReference type="GO" id="GO:0005737">
    <property type="term" value="C:cytoplasm"/>
    <property type="evidence" value="ECO:0007669"/>
    <property type="project" value="UniProtKB-ARBA"/>
</dbReference>
<proteinExistence type="inferred from homology"/>